<evidence type="ECO:0000313" key="3">
    <source>
        <dbReference type="EMBL" id="QQG65262.1"/>
    </source>
</evidence>
<name>A0A7T5VCA1_9BACT</name>
<evidence type="ECO:0000313" key="4">
    <source>
        <dbReference type="Proteomes" id="UP000596092"/>
    </source>
</evidence>
<evidence type="ECO:0000256" key="1">
    <source>
        <dbReference type="ARBA" id="ARBA00022596"/>
    </source>
</evidence>
<dbReference type="NCBIfam" id="TIGR00299">
    <property type="entry name" value="nickel pincer cofactor biosynthesis protein LarC"/>
    <property type="match status" value="1"/>
</dbReference>
<dbReference type="PANTHER" id="PTHR36566:SF1">
    <property type="entry name" value="PYRIDINIUM-3,5-BISTHIOCARBOXYLIC ACID MONONUCLEOTIDE NICKEL INSERTION PROTEIN"/>
    <property type="match status" value="1"/>
</dbReference>
<dbReference type="KEGG" id="dog:HP555_04990"/>
<gene>
    <name evidence="3" type="primary">larC</name>
    <name evidence="3" type="ORF">HP555_04990</name>
</gene>
<dbReference type="Proteomes" id="UP000596092">
    <property type="component" value="Chromosome"/>
</dbReference>
<accession>A0A7T5VCA1</accession>
<dbReference type="RefSeq" id="WP_199264084.1">
    <property type="nucleotide sequence ID" value="NZ_CP054140.1"/>
</dbReference>
<keyword evidence="4" id="KW-1185">Reference proteome</keyword>
<organism evidence="3 4">
    <name type="scientific">Desulfobulbus oligotrophicus</name>
    <dbReference type="NCBI Taxonomy" id="1909699"/>
    <lineage>
        <taxon>Bacteria</taxon>
        <taxon>Pseudomonadati</taxon>
        <taxon>Thermodesulfobacteriota</taxon>
        <taxon>Desulfobulbia</taxon>
        <taxon>Desulfobulbales</taxon>
        <taxon>Desulfobulbaceae</taxon>
        <taxon>Desulfobulbus</taxon>
    </lineage>
</organism>
<dbReference type="EMBL" id="CP054140">
    <property type="protein sequence ID" value="QQG65262.1"/>
    <property type="molecule type" value="Genomic_DNA"/>
</dbReference>
<keyword evidence="1 2" id="KW-0533">Nickel</keyword>
<comment type="similarity">
    <text evidence="2">Belongs to the LarC family.</text>
</comment>
<dbReference type="HAMAP" id="MF_01074">
    <property type="entry name" value="LarC"/>
    <property type="match status" value="1"/>
</dbReference>
<keyword evidence="2" id="KW-0456">Lyase</keyword>
<dbReference type="Gene3D" id="3.10.20.300">
    <property type="entry name" value="mk0293 like domain"/>
    <property type="match status" value="1"/>
</dbReference>
<reference evidence="3 4" key="1">
    <citation type="submission" date="2020-05" db="EMBL/GenBank/DDBJ databases">
        <title>Complete genome of Desulfobulbus oligotrophicus.</title>
        <authorList>
            <person name="Podar M."/>
        </authorList>
    </citation>
    <scope>NUCLEOTIDE SEQUENCE [LARGE SCALE GENOMIC DNA]</scope>
    <source>
        <strain evidence="3 4">Prop6</strain>
    </source>
</reference>
<dbReference type="GO" id="GO:0016829">
    <property type="term" value="F:lyase activity"/>
    <property type="evidence" value="ECO:0007669"/>
    <property type="project" value="UniProtKB-UniRule"/>
</dbReference>
<proteinExistence type="inferred from homology"/>
<dbReference type="AlphaFoldDB" id="A0A7T5VCA1"/>
<dbReference type="InterPro" id="IPR002822">
    <property type="entry name" value="Ni_insertion"/>
</dbReference>
<dbReference type="Gene3D" id="3.30.70.1380">
    <property type="entry name" value="Transcriptional regulatory protein pf0864 domain like"/>
    <property type="match status" value="1"/>
</dbReference>
<dbReference type="PANTHER" id="PTHR36566">
    <property type="entry name" value="NICKEL INSERTION PROTEIN-RELATED"/>
    <property type="match status" value="1"/>
</dbReference>
<protein>
    <recommendedName>
        <fullName evidence="2">Putative nickel insertion protein</fullName>
    </recommendedName>
</protein>
<sequence length="394" mass="43018">MRTAYLDCFSGVSGDMLLGALLDAGVPETYLREIFSGLLPDGYQLTVIRKTVQGLTATQVLINDLKHHPHPHRHLQDIHDLLHRSAVPAPVRDRSLAVFTRLAEAEAAVHGSTVEAVHFHEVGAVDAILDIVGTVAGCAYLNISQLDCSPLPMPHGWVHCSHGDIPLPSPAVCRLLEGVPVYGIDLDQELVTPTGAALVRELTRNFGPMPSMRLQHTGYGAGTLHRHDDRPNLLRLFIGEPQESAEAREVEVIETHIDDWNPELWPHVSERLLAAGALDVCLIPMHMKKGRPGFLLRVIGESALRPALTTVLFNETTTIGLRWHSEQRLTLPRLPIVVTTPWGDVAAKQITTPFGTVITPEYEACRAIADAHGIALRTVYAAVQQQTPACGTKA</sequence>
<dbReference type="Pfam" id="PF01969">
    <property type="entry name" value="Ni_insertion"/>
    <property type="match status" value="1"/>
</dbReference>
<dbReference type="GO" id="GO:0016151">
    <property type="term" value="F:nickel cation binding"/>
    <property type="evidence" value="ECO:0007669"/>
    <property type="project" value="UniProtKB-UniRule"/>
</dbReference>
<evidence type="ECO:0000256" key="2">
    <source>
        <dbReference type="HAMAP-Rule" id="MF_01074"/>
    </source>
</evidence>